<evidence type="ECO:0000313" key="5">
    <source>
        <dbReference type="Proteomes" id="UP001156441"/>
    </source>
</evidence>
<dbReference type="CDD" id="cd16936">
    <property type="entry name" value="HATPase_RsbW-like"/>
    <property type="match status" value="1"/>
</dbReference>
<dbReference type="PROSITE" id="PS50113">
    <property type="entry name" value="PAC"/>
    <property type="match status" value="1"/>
</dbReference>
<dbReference type="SUPFAM" id="SSF81606">
    <property type="entry name" value="PP2C-like"/>
    <property type="match status" value="1"/>
</dbReference>
<dbReference type="SUPFAM" id="SSF52091">
    <property type="entry name" value="SpoIIaa-like"/>
    <property type="match status" value="1"/>
</dbReference>
<dbReference type="Gene3D" id="3.30.750.24">
    <property type="entry name" value="STAS domain"/>
    <property type="match status" value="1"/>
</dbReference>
<sequence>MTDHEPLGDREAALAGFEQGLGLVAVFAGPDCRIAAMNATARAMLDNREVIGRPAREALFDLAGQQLIEQVEGVYRTGRPFQAPEVRMRVETAAGTRQEVFVHLSYTPWRHADGRIRGVLVFGMDVTEPVLARRAAEAESADLAERHEHARTEVPTVQRALLPTDLPLLPGVRLAARYLLAEQDCAAGGDWFDAVPLPDGRIALVVGDVVGHGVAASAVMGQLRTVLRERLGAGAEPADALRAVERYAAGLPGARGATLCVAALDVGTGELAYCTAGHPPPLLVSADGVGRYLPPTGSGPLATGSTVRLETGTLAAGEVLLLYSDGIVERPGREPAQSTVELAQVAADAAMNRVLPKGAPLETVERVCEQTVEVLIRGTGYRDDITLLAVERVPPPPVLELELPAEPRAVREVRSELDHWLFAVRADTDDLLALQHAVGELVTNAVEHAYPSEHPHRTVAVRAVQERTGEVCVSVADRGRWRETPANPLRGNGLVLAEAFVDELRIDRREHGTTVVVGHRLTRPARLLTTIAPERRAAHRPEPFGTDLLPGPEPRLAVRGAIDVDTAPALRAELTRASHGGTTPVVVDLSRVTHLASAGVQVLYELVHQAAGQRLHAPPGTVAQHVLATVALPHD</sequence>
<dbReference type="PROSITE" id="PS50801">
    <property type="entry name" value="STAS"/>
    <property type="match status" value="1"/>
</dbReference>
<dbReference type="InterPro" id="IPR000700">
    <property type="entry name" value="PAS-assoc_C"/>
</dbReference>
<dbReference type="Pfam" id="PF13581">
    <property type="entry name" value="HATPase_c_2"/>
    <property type="match status" value="1"/>
</dbReference>
<evidence type="ECO:0000259" key="3">
    <source>
        <dbReference type="PROSITE" id="PS50801"/>
    </source>
</evidence>
<dbReference type="InterPro" id="IPR035965">
    <property type="entry name" value="PAS-like_dom_sf"/>
</dbReference>
<dbReference type="Gene3D" id="3.30.450.20">
    <property type="entry name" value="PAS domain"/>
    <property type="match status" value="1"/>
</dbReference>
<dbReference type="PANTHER" id="PTHR43156:SF2">
    <property type="entry name" value="STAGE II SPORULATION PROTEIN E"/>
    <property type="match status" value="1"/>
</dbReference>
<dbReference type="InterPro" id="IPR001932">
    <property type="entry name" value="PPM-type_phosphatase-like_dom"/>
</dbReference>
<organism evidence="4 5">
    <name type="scientific">Actinophytocola gossypii</name>
    <dbReference type="NCBI Taxonomy" id="2812003"/>
    <lineage>
        <taxon>Bacteria</taxon>
        <taxon>Bacillati</taxon>
        <taxon>Actinomycetota</taxon>
        <taxon>Actinomycetes</taxon>
        <taxon>Pseudonocardiales</taxon>
        <taxon>Pseudonocardiaceae</taxon>
    </lineage>
</organism>
<dbReference type="CDD" id="cd07043">
    <property type="entry name" value="STAS_anti-anti-sigma_factors"/>
    <property type="match status" value="1"/>
</dbReference>
<feature type="domain" description="PAC" evidence="2">
    <location>
        <begin position="84"/>
        <end position="138"/>
    </location>
</feature>
<gene>
    <name evidence="4" type="ORF">JT362_31590</name>
</gene>
<evidence type="ECO:0000259" key="2">
    <source>
        <dbReference type="PROSITE" id="PS50113"/>
    </source>
</evidence>
<dbReference type="Gene3D" id="3.30.565.10">
    <property type="entry name" value="Histidine kinase-like ATPase, C-terminal domain"/>
    <property type="match status" value="1"/>
</dbReference>
<protein>
    <submittedName>
        <fullName evidence="4">SpoIIE family protein phosphatase</fullName>
    </submittedName>
</protein>
<dbReference type="InterPro" id="IPR052016">
    <property type="entry name" value="Bact_Sigma-Reg"/>
</dbReference>
<feature type="domain" description="STAS" evidence="3">
    <location>
        <begin position="556"/>
        <end position="615"/>
    </location>
</feature>
<dbReference type="SMART" id="SM00331">
    <property type="entry name" value="PP2C_SIG"/>
    <property type="match status" value="1"/>
</dbReference>
<dbReference type="EMBL" id="JAFFZE010000027">
    <property type="protein sequence ID" value="MCT2587671.1"/>
    <property type="molecule type" value="Genomic_DNA"/>
</dbReference>
<keyword evidence="1" id="KW-0378">Hydrolase</keyword>
<proteinExistence type="predicted"/>
<accession>A0ABT2JIR4</accession>
<reference evidence="4 5" key="1">
    <citation type="submission" date="2021-02" db="EMBL/GenBank/DDBJ databases">
        <title>Actinophytocola xerophila sp. nov., isolated from soil of cotton cropping field.</title>
        <authorList>
            <person name="Huang R."/>
            <person name="Chen X."/>
            <person name="Ge X."/>
            <person name="Liu W."/>
        </authorList>
    </citation>
    <scope>NUCLEOTIDE SEQUENCE [LARGE SCALE GENOMIC DNA]</scope>
    <source>
        <strain evidence="4 5">S1-96</strain>
    </source>
</reference>
<dbReference type="SUPFAM" id="SSF55874">
    <property type="entry name" value="ATPase domain of HSP90 chaperone/DNA topoisomerase II/histidine kinase"/>
    <property type="match status" value="1"/>
</dbReference>
<evidence type="ECO:0000313" key="4">
    <source>
        <dbReference type="EMBL" id="MCT2587671.1"/>
    </source>
</evidence>
<dbReference type="InterPro" id="IPR002645">
    <property type="entry name" value="STAS_dom"/>
</dbReference>
<dbReference type="SUPFAM" id="SSF55785">
    <property type="entry name" value="PYP-like sensor domain (PAS domain)"/>
    <property type="match status" value="1"/>
</dbReference>
<dbReference type="InterPro" id="IPR036890">
    <property type="entry name" value="HATPase_C_sf"/>
</dbReference>
<dbReference type="InterPro" id="IPR013656">
    <property type="entry name" value="PAS_4"/>
</dbReference>
<evidence type="ECO:0000256" key="1">
    <source>
        <dbReference type="ARBA" id="ARBA00022801"/>
    </source>
</evidence>
<keyword evidence="5" id="KW-1185">Reference proteome</keyword>
<dbReference type="Pfam" id="PF08448">
    <property type="entry name" value="PAS_4"/>
    <property type="match status" value="1"/>
</dbReference>
<dbReference type="RefSeq" id="WP_260195583.1">
    <property type="nucleotide sequence ID" value="NZ_JAFFZE010000027.1"/>
</dbReference>
<dbReference type="PANTHER" id="PTHR43156">
    <property type="entry name" value="STAGE II SPORULATION PROTEIN E-RELATED"/>
    <property type="match status" value="1"/>
</dbReference>
<dbReference type="Pfam" id="PF13466">
    <property type="entry name" value="STAS_2"/>
    <property type="match status" value="1"/>
</dbReference>
<dbReference type="InterPro" id="IPR036513">
    <property type="entry name" value="STAS_dom_sf"/>
</dbReference>
<dbReference type="Pfam" id="PF07228">
    <property type="entry name" value="SpoIIE"/>
    <property type="match status" value="1"/>
</dbReference>
<name>A0ABT2JIR4_9PSEU</name>
<dbReference type="InterPro" id="IPR003594">
    <property type="entry name" value="HATPase_dom"/>
</dbReference>
<comment type="caution">
    <text evidence="4">The sequence shown here is derived from an EMBL/GenBank/DDBJ whole genome shotgun (WGS) entry which is preliminary data.</text>
</comment>
<dbReference type="Gene3D" id="3.60.40.10">
    <property type="entry name" value="PPM-type phosphatase domain"/>
    <property type="match status" value="1"/>
</dbReference>
<dbReference type="InterPro" id="IPR058548">
    <property type="entry name" value="MlaB-like_STAS"/>
</dbReference>
<dbReference type="InterPro" id="IPR036457">
    <property type="entry name" value="PPM-type-like_dom_sf"/>
</dbReference>
<dbReference type="Proteomes" id="UP001156441">
    <property type="component" value="Unassembled WGS sequence"/>
</dbReference>